<reference evidence="2 3" key="1">
    <citation type="submission" date="2015-06" db="EMBL/GenBank/DDBJ databases">
        <title>Expansion of signal transduction pathways in fungi by whole-genome duplication.</title>
        <authorList>
            <consortium name="DOE Joint Genome Institute"/>
            <person name="Corrochano L.M."/>
            <person name="Kuo A."/>
            <person name="Marcet-Houben M."/>
            <person name="Polaino S."/>
            <person name="Salamov A."/>
            <person name="Villalobos J.M."/>
            <person name="Alvarez M.I."/>
            <person name="Avalos J."/>
            <person name="Benito E.P."/>
            <person name="Benoit I."/>
            <person name="Burger G."/>
            <person name="Camino L.P."/>
            <person name="Canovas D."/>
            <person name="Cerda-Olmedo E."/>
            <person name="Cheng J.-F."/>
            <person name="Dominguez A."/>
            <person name="Elias M."/>
            <person name="Eslava A.P."/>
            <person name="Glaser F."/>
            <person name="Grimwood J."/>
            <person name="Gutierrez G."/>
            <person name="Heitman J."/>
            <person name="Henrissat B."/>
            <person name="Iturriaga E.A."/>
            <person name="Lang B.F."/>
            <person name="Lavin J.L."/>
            <person name="Lee S."/>
            <person name="Li W."/>
            <person name="Lindquist E."/>
            <person name="Lopez-Garcia S."/>
            <person name="Luque E.M."/>
            <person name="Marcos A.T."/>
            <person name="Martin J."/>
            <person name="Mccluskey K."/>
            <person name="Medina H.R."/>
            <person name="Miralles-Duran A."/>
            <person name="Miyazaki A."/>
            <person name="Munoz-Torres E."/>
            <person name="Oguiza J.A."/>
            <person name="Ohm R."/>
            <person name="Olmedo M."/>
            <person name="Orejas M."/>
            <person name="Ortiz-Castellanos L."/>
            <person name="Pisabarro A.G."/>
            <person name="Rodriguez-Romero J."/>
            <person name="Ruiz-Herrera J."/>
            <person name="Ruiz-Vazquez R."/>
            <person name="Sanz C."/>
            <person name="Schackwitz W."/>
            <person name="Schmutz J."/>
            <person name="Shahriari M."/>
            <person name="Shelest E."/>
            <person name="Silva-Franco F."/>
            <person name="Soanes D."/>
            <person name="Syed K."/>
            <person name="Tagua V.G."/>
            <person name="Talbot N.J."/>
            <person name="Thon M."/>
            <person name="De Vries R.P."/>
            <person name="Wiebenga A."/>
            <person name="Yadav J.S."/>
            <person name="Braun E.L."/>
            <person name="Baker S."/>
            <person name="Garre V."/>
            <person name="Horwitz B."/>
            <person name="Torres-Martinez S."/>
            <person name="Idnurm A."/>
            <person name="Herrera-Estrella A."/>
            <person name="Gabaldon T."/>
            <person name="Grigoriev I.V."/>
        </authorList>
    </citation>
    <scope>NUCLEOTIDE SEQUENCE [LARGE SCALE GENOMIC DNA]</scope>
    <source>
        <strain evidence="2 3">CBS 277.49</strain>
    </source>
</reference>
<proteinExistence type="predicted"/>
<dbReference type="VEuPathDB" id="FungiDB:MUCCIDRAFT_105893"/>
<accession>A0A163A0C5</accession>
<evidence type="ECO:0000313" key="3">
    <source>
        <dbReference type="Proteomes" id="UP000077051"/>
    </source>
</evidence>
<comment type="caution">
    <text evidence="2">The sequence shown here is derived from an EMBL/GenBank/DDBJ whole genome shotgun (WGS) entry which is preliminary data.</text>
</comment>
<protein>
    <submittedName>
        <fullName evidence="2">Uncharacterized protein</fullName>
    </submittedName>
</protein>
<dbReference type="AlphaFoldDB" id="A0A163A0C5"/>
<gene>
    <name evidence="2" type="ORF">MUCCIDRAFT_105893</name>
</gene>
<name>A0A163A0C5_MUCCL</name>
<feature type="compositionally biased region" description="Low complexity" evidence="1">
    <location>
        <begin position="35"/>
        <end position="46"/>
    </location>
</feature>
<evidence type="ECO:0000313" key="2">
    <source>
        <dbReference type="EMBL" id="OAD08927.1"/>
    </source>
</evidence>
<feature type="region of interest" description="Disordered" evidence="1">
    <location>
        <begin position="90"/>
        <end position="124"/>
    </location>
</feature>
<organism evidence="2 3">
    <name type="scientific">Mucor lusitanicus CBS 277.49</name>
    <dbReference type="NCBI Taxonomy" id="747725"/>
    <lineage>
        <taxon>Eukaryota</taxon>
        <taxon>Fungi</taxon>
        <taxon>Fungi incertae sedis</taxon>
        <taxon>Mucoromycota</taxon>
        <taxon>Mucoromycotina</taxon>
        <taxon>Mucoromycetes</taxon>
        <taxon>Mucorales</taxon>
        <taxon>Mucorineae</taxon>
        <taxon>Mucoraceae</taxon>
        <taxon>Mucor</taxon>
    </lineage>
</organism>
<keyword evidence="3" id="KW-1185">Reference proteome</keyword>
<dbReference type="EMBL" id="AMYB01000001">
    <property type="protein sequence ID" value="OAD08927.1"/>
    <property type="molecule type" value="Genomic_DNA"/>
</dbReference>
<dbReference type="Proteomes" id="UP000077051">
    <property type="component" value="Unassembled WGS sequence"/>
</dbReference>
<dbReference type="STRING" id="747725.A0A163A0C5"/>
<feature type="region of interest" description="Disordered" evidence="1">
    <location>
        <begin position="26"/>
        <end position="49"/>
    </location>
</feature>
<evidence type="ECO:0000256" key="1">
    <source>
        <dbReference type="SAM" id="MobiDB-lite"/>
    </source>
</evidence>
<sequence length="179" mass="20483">MTISKQFSLATNSTTYVSSNGSDLQASGFLSDPKQYPQQQAQAMRQHQAHNIQEPLHLSSTSLQSEWVSTNNATIGVTRHRDAIVIQDDTSDTESTESFHTAPSSPMHIAPNNDRDDSEQTTSMDELLREEEKWKRALEYKSRQIEAIAWAMGAKRAELKELKLKEMEYRTRKQFLRNH</sequence>